<feature type="domain" description="Doubled CXXCH motif" evidence="3">
    <location>
        <begin position="357"/>
        <end position="382"/>
    </location>
</feature>
<dbReference type="PANTHER" id="PTHR35038">
    <property type="entry name" value="DISSIMILATORY SULFITE REDUCTASE SIRA"/>
    <property type="match status" value="1"/>
</dbReference>
<dbReference type="Pfam" id="PF13432">
    <property type="entry name" value="TPR_16"/>
    <property type="match status" value="1"/>
</dbReference>
<dbReference type="Proteomes" id="UP000464751">
    <property type="component" value="Chromosome"/>
</dbReference>
<dbReference type="Gene3D" id="1.10.1130.10">
    <property type="entry name" value="Flavocytochrome C3, Chain A"/>
    <property type="match status" value="2"/>
</dbReference>
<dbReference type="Pfam" id="PF13435">
    <property type="entry name" value="Cytochrome_C554"/>
    <property type="match status" value="2"/>
</dbReference>
<keyword evidence="6" id="KW-1185">Reference proteome</keyword>
<dbReference type="AlphaFoldDB" id="A0A6P1YMH8"/>
<dbReference type="EMBL" id="CP048630">
    <property type="protein sequence ID" value="QIB34637.1"/>
    <property type="molecule type" value="Genomic_DNA"/>
</dbReference>
<evidence type="ECO:0000256" key="2">
    <source>
        <dbReference type="PROSITE-ProRule" id="PRU00339"/>
    </source>
</evidence>
<evidence type="ECO:0000313" key="6">
    <source>
        <dbReference type="Proteomes" id="UP000464751"/>
    </source>
</evidence>
<dbReference type="InterPro" id="IPR010177">
    <property type="entry name" value="Paired_CXXCH_1"/>
</dbReference>
<dbReference type="PANTHER" id="PTHR35038:SF8">
    <property type="entry name" value="C-TYPE POLYHEME CYTOCHROME OMCC"/>
    <property type="match status" value="1"/>
</dbReference>
<dbReference type="GO" id="GO:0016491">
    <property type="term" value="F:oxidoreductase activity"/>
    <property type="evidence" value="ECO:0007669"/>
    <property type="project" value="TreeGrafter"/>
</dbReference>
<dbReference type="InterPro" id="IPR011990">
    <property type="entry name" value="TPR-like_helical_dom_sf"/>
</dbReference>
<dbReference type="Pfam" id="PF09699">
    <property type="entry name" value="Paired_CXXCH_1"/>
    <property type="match status" value="1"/>
</dbReference>
<dbReference type="SMART" id="SM00028">
    <property type="entry name" value="TPR"/>
    <property type="match status" value="3"/>
</dbReference>
<accession>A0A6P1YMH8</accession>
<evidence type="ECO:0000259" key="4">
    <source>
        <dbReference type="Pfam" id="PF13435"/>
    </source>
</evidence>
<dbReference type="InterPro" id="IPR019734">
    <property type="entry name" value="TPR_rpt"/>
</dbReference>
<dbReference type="InterPro" id="IPR036280">
    <property type="entry name" value="Multihaem_cyt_sf"/>
</dbReference>
<dbReference type="KEGG" id="apra:G3A50_13630"/>
<gene>
    <name evidence="5" type="ORF">G3A50_13630</name>
</gene>
<evidence type="ECO:0000259" key="3">
    <source>
        <dbReference type="Pfam" id="PF09699"/>
    </source>
</evidence>
<evidence type="ECO:0000313" key="5">
    <source>
        <dbReference type="EMBL" id="QIB34637.1"/>
    </source>
</evidence>
<organism evidence="5 6">
    <name type="scientific">Ancylobacter pratisalsi</name>
    <dbReference type="NCBI Taxonomy" id="1745854"/>
    <lineage>
        <taxon>Bacteria</taxon>
        <taxon>Pseudomonadati</taxon>
        <taxon>Pseudomonadota</taxon>
        <taxon>Alphaproteobacteria</taxon>
        <taxon>Hyphomicrobiales</taxon>
        <taxon>Xanthobacteraceae</taxon>
        <taxon>Ancylobacter</taxon>
    </lineage>
</organism>
<dbReference type="SUPFAM" id="SSF48695">
    <property type="entry name" value="Multiheme cytochromes"/>
    <property type="match status" value="1"/>
</dbReference>
<protein>
    <submittedName>
        <fullName evidence="5">Tetratricopeptide repeat protein</fullName>
    </submittedName>
</protein>
<dbReference type="PROSITE" id="PS50005">
    <property type="entry name" value="TPR"/>
    <property type="match status" value="2"/>
</dbReference>
<sequence length="786" mass="84800">MGLKPALSSAVAALVAGILAAGLMAMASLLAGTPSAAGDKAAALGSGDIGELTSAAPAGFIGSAACATCHAAETRDWLSSQHAHAMALATPETVRGDFSDVRLEHKGSSARFYRDGARFMVETEGANGKRTAFEVTDTFGVHPLQQYLVTFADGRKQALPFAYDTRAREQGGQRWFPLYPDEMIAPGDPLHWTGPQLNWNFMCAECHSTALRKNYDAATDRFDTRFSEISVGCEACHGAARGHVDWAKGARDAAVPHKGFASVAATRPPVDWEIDPRTGSPAHGVSRPAGDEVETCARCHSRRGILAETWVPGRPLTATHLPTFLSEGLFEANGVMQDEVFNDHSFKQSLMYARGVTCSDCHAPHSAKLRAPGAAVCGQCHLPERFEATSHTGHVPGPKAPDCISCHMPARTYMVVDRRHDHSFRVPRPDISAQLGTSNTCNECHADKPASWAAEAIERWHGPERRGFQNWTAAFVHARQGEPAARDELIALANTSSVPAIVRATAVSELQGFPSIDSEEALRKALADPDPLVRIAALQGQSYLPLDMRWRRVSPLLADPVAGVRIEAADQLADQPLAPLAATDRARLEAAWREYEDAQRLNADRADARANLGNFLLRRGNAAGAEAEFLAGLKLQPADTALSVNLADLYRVQGREREAQEILRRAIAVHPDAAALHHALALALIRQRNYPEAISALERAARLAPDNPRYAYVYAVALNSMGRVEESQAAVADALRRAPNDASLLTLALNEALQAGDIARARPLIARLVRLRPDDAELARLNAQLQ</sequence>
<keyword evidence="2" id="KW-0802">TPR repeat</keyword>
<feature type="repeat" description="TPR" evidence="2">
    <location>
        <begin position="674"/>
        <end position="707"/>
    </location>
</feature>
<dbReference type="SUPFAM" id="SSF48452">
    <property type="entry name" value="TPR-like"/>
    <property type="match status" value="1"/>
</dbReference>
<dbReference type="Gene3D" id="1.25.40.10">
    <property type="entry name" value="Tetratricopeptide repeat domain"/>
    <property type="match status" value="1"/>
</dbReference>
<dbReference type="InterPro" id="IPR023155">
    <property type="entry name" value="Cyt_c-552/4"/>
</dbReference>
<feature type="domain" description="Cytochrome c-552/4" evidence="4">
    <location>
        <begin position="201"/>
        <end position="238"/>
    </location>
</feature>
<proteinExistence type="predicted"/>
<dbReference type="InterPro" id="IPR051829">
    <property type="entry name" value="Multiheme_Cytochr_ET"/>
</dbReference>
<keyword evidence="1" id="KW-0732">Signal</keyword>
<feature type="domain" description="Cytochrome c-552/4" evidence="4">
    <location>
        <begin position="65"/>
        <end position="92"/>
    </location>
</feature>
<name>A0A6P1YMH8_9HYPH</name>
<dbReference type="RefSeq" id="WP_163075780.1">
    <property type="nucleotide sequence ID" value="NZ_CP048630.1"/>
</dbReference>
<feature type="repeat" description="TPR" evidence="2">
    <location>
        <begin position="640"/>
        <end position="673"/>
    </location>
</feature>
<evidence type="ECO:0000256" key="1">
    <source>
        <dbReference type="ARBA" id="ARBA00022729"/>
    </source>
</evidence>
<reference evidence="5 6" key="1">
    <citation type="submission" date="2020-02" db="EMBL/GenBank/DDBJ databases">
        <authorList>
            <person name="Li G."/>
        </authorList>
    </citation>
    <scope>NUCLEOTIDE SEQUENCE [LARGE SCALE GENOMIC DNA]</scope>
    <source>
        <strain evidence="5 6">DSM 102029</strain>
    </source>
</reference>